<dbReference type="AlphaFoldDB" id="A0A6B8VYF8"/>
<dbReference type="InterPro" id="IPR048300">
    <property type="entry name" value="TACO1_YebC-like_2nd/3rd_dom"/>
</dbReference>
<dbReference type="KEGG" id="ccoe:CETAM_07430"/>
<dbReference type="InterPro" id="IPR049083">
    <property type="entry name" value="TACO1_YebC_N"/>
</dbReference>
<dbReference type="Proteomes" id="UP000425178">
    <property type="component" value="Chromosome"/>
</dbReference>
<keyword evidence="2 6" id="KW-0963">Cytoplasm</keyword>
<reference evidence="10 11" key="1">
    <citation type="journal article" date="2021" name="Int. J. Syst. Evol. Microbiol.">
        <title>Classification of three corynebacterial strains isolated from a small paddock in North Rhine-Westphalia: proposal of &lt;i&gt;Corynebacterium kalinowskii&lt;/i&gt; sp. nov., &lt;i&gt;Corynebacterium comes&lt;/i&gt; sp. nov. and &lt;i&gt;Corynebacterium occultum&lt;/i&gt; sp. nov.</title>
        <authorList>
            <person name="Schaffert L."/>
            <person name="Ruwe M."/>
            <person name="Milse J."/>
            <person name="Hanuschka K."/>
            <person name="Ortseifen V."/>
            <person name="Droste J."/>
            <person name="Brandt D."/>
            <person name="Schl L."/>
            <person name="Kutter Y."/>
            <person name="Vinke S."/>
            <person name="Vieh P."/>
            <person name="Jacob L."/>
            <person name="L N.C."/>
            <person name="Schulte-Berndt E."/>
            <person name="Hain C."/>
            <person name="Linder M."/>
            <person name="Schmidt P."/>
            <person name="Wollenschl L."/>
            <person name="Luttermann T."/>
            <person name="Thieme E."/>
            <person name="Hassa J."/>
            <person name="Haak M."/>
            <person name="Wittchen M."/>
            <person name="Mentz A."/>
            <person name="Persicke M."/>
            <person name="Busche T."/>
            <person name="R C."/>
        </authorList>
    </citation>
    <scope>NUCLEOTIDE SEQUENCE [LARGE SCALE GENOMIC DNA]</scope>
    <source>
        <strain evidence="10 11">2019</strain>
    </source>
</reference>
<dbReference type="HAMAP" id="MF_00693">
    <property type="entry name" value="Transcrip_reg_TACO1"/>
    <property type="match status" value="1"/>
</dbReference>
<keyword evidence="11" id="KW-1185">Reference proteome</keyword>
<evidence type="ECO:0000256" key="4">
    <source>
        <dbReference type="ARBA" id="ARBA00023125"/>
    </source>
</evidence>
<dbReference type="GO" id="GO:0003677">
    <property type="term" value="F:DNA binding"/>
    <property type="evidence" value="ECO:0007669"/>
    <property type="project" value="UniProtKB-UniRule"/>
</dbReference>
<feature type="domain" description="TACO1/YebC-like N-terminal" evidence="9">
    <location>
        <begin position="13"/>
        <end position="84"/>
    </location>
</feature>
<dbReference type="FunFam" id="1.10.10.200:FF:000002">
    <property type="entry name" value="Probable transcriptional regulatory protein CLM62_37755"/>
    <property type="match status" value="1"/>
</dbReference>
<dbReference type="NCBIfam" id="TIGR01033">
    <property type="entry name" value="YebC/PmpR family DNA-binding transcriptional regulator"/>
    <property type="match status" value="1"/>
</dbReference>
<feature type="region of interest" description="Disordered" evidence="7">
    <location>
        <begin position="1"/>
        <end position="30"/>
    </location>
</feature>
<dbReference type="Pfam" id="PF20772">
    <property type="entry name" value="TACO1_YebC_N"/>
    <property type="match status" value="1"/>
</dbReference>
<dbReference type="GO" id="GO:0005829">
    <property type="term" value="C:cytosol"/>
    <property type="evidence" value="ECO:0007669"/>
    <property type="project" value="TreeGrafter"/>
</dbReference>
<keyword evidence="4 6" id="KW-0238">DNA-binding</keyword>
<evidence type="ECO:0000256" key="2">
    <source>
        <dbReference type="ARBA" id="ARBA00022490"/>
    </source>
</evidence>
<dbReference type="Pfam" id="PF01709">
    <property type="entry name" value="Transcrip_reg"/>
    <property type="match status" value="1"/>
</dbReference>
<keyword evidence="5 6" id="KW-0804">Transcription</keyword>
<evidence type="ECO:0000259" key="9">
    <source>
        <dbReference type="Pfam" id="PF20772"/>
    </source>
</evidence>
<dbReference type="InterPro" id="IPR029072">
    <property type="entry name" value="YebC-like"/>
</dbReference>
<accession>A0A6B8VYF8</accession>
<evidence type="ECO:0000256" key="3">
    <source>
        <dbReference type="ARBA" id="ARBA00023015"/>
    </source>
</evidence>
<feature type="domain" description="TACO1/YebC-like second and third" evidence="8">
    <location>
        <begin position="92"/>
        <end position="246"/>
    </location>
</feature>
<evidence type="ECO:0000259" key="8">
    <source>
        <dbReference type="Pfam" id="PF01709"/>
    </source>
</evidence>
<dbReference type="Gene3D" id="3.30.70.980">
    <property type="match status" value="2"/>
</dbReference>
<dbReference type="InterPro" id="IPR017856">
    <property type="entry name" value="Integrase-like_N"/>
</dbReference>
<dbReference type="GO" id="GO:0006355">
    <property type="term" value="P:regulation of DNA-templated transcription"/>
    <property type="evidence" value="ECO:0007669"/>
    <property type="project" value="UniProtKB-UniRule"/>
</dbReference>
<keyword evidence="3 6" id="KW-0805">Transcription regulation</keyword>
<dbReference type="EMBL" id="CP046453">
    <property type="protein sequence ID" value="QGU04747.1"/>
    <property type="molecule type" value="Genomic_DNA"/>
</dbReference>
<comment type="similarity">
    <text evidence="1 6">Belongs to the TACO1 family.</text>
</comment>
<evidence type="ECO:0000256" key="1">
    <source>
        <dbReference type="ARBA" id="ARBA00008724"/>
    </source>
</evidence>
<dbReference type="PANTHER" id="PTHR12532">
    <property type="entry name" value="TRANSLATIONAL ACTIVATOR OF CYTOCHROME C OXIDASE 1"/>
    <property type="match status" value="1"/>
</dbReference>
<sequence>MGLEERDPMAGHSKWATTKHKKAANDAKRSKEWAKAIKNIEVAARMGGGDPAGNPTLDDMIKKAKKASVPSDNIERARKRGAGEEEGGSNWENITYEGYGPNGVAVLIECLTDNRNRAATEVRTAMSKNGGNLGESGSVAYMFTRTGIVLVNKGELAEDDVLMAVLDAGAEEVNDLGEKFEVVCAPTDLEAVKEALEEAGIEVDDSDQDFRASVEVPLDVEGARKMIRLIEALEDSDDVQNVYTNMDLSDEVIAALDA</sequence>
<dbReference type="NCBIfam" id="NF001030">
    <property type="entry name" value="PRK00110.1"/>
    <property type="match status" value="1"/>
</dbReference>
<protein>
    <recommendedName>
        <fullName evidence="6">Probable transcriptional regulatory protein CETAM_07430</fullName>
    </recommendedName>
</protein>
<dbReference type="InterPro" id="IPR002876">
    <property type="entry name" value="Transcrip_reg_TACO1-like"/>
</dbReference>
<evidence type="ECO:0000256" key="6">
    <source>
        <dbReference type="HAMAP-Rule" id="MF_00693"/>
    </source>
</evidence>
<evidence type="ECO:0000313" key="10">
    <source>
        <dbReference type="EMBL" id="QGU04747.1"/>
    </source>
</evidence>
<dbReference type="SUPFAM" id="SSF75625">
    <property type="entry name" value="YebC-like"/>
    <property type="match status" value="1"/>
</dbReference>
<gene>
    <name evidence="10" type="ORF">CETAM_07430</name>
</gene>
<dbReference type="InterPro" id="IPR026564">
    <property type="entry name" value="Transcrip_reg_TACO1-like_dom3"/>
</dbReference>
<evidence type="ECO:0000256" key="7">
    <source>
        <dbReference type="SAM" id="MobiDB-lite"/>
    </source>
</evidence>
<dbReference type="Gene3D" id="1.10.10.200">
    <property type="match status" value="1"/>
</dbReference>
<dbReference type="PANTHER" id="PTHR12532:SF6">
    <property type="entry name" value="TRANSCRIPTIONAL REGULATORY PROTEIN YEBC-RELATED"/>
    <property type="match status" value="1"/>
</dbReference>
<name>A0A6B8VYF8_9CORY</name>
<comment type="subcellular location">
    <subcellularLocation>
        <location evidence="6">Cytoplasm</location>
    </subcellularLocation>
</comment>
<dbReference type="NCBIfam" id="NF009044">
    <property type="entry name" value="PRK12378.1"/>
    <property type="match status" value="1"/>
</dbReference>
<feature type="region of interest" description="Disordered" evidence="7">
    <location>
        <begin position="64"/>
        <end position="88"/>
    </location>
</feature>
<evidence type="ECO:0000313" key="11">
    <source>
        <dbReference type="Proteomes" id="UP000425178"/>
    </source>
</evidence>
<evidence type="ECO:0000256" key="5">
    <source>
        <dbReference type="ARBA" id="ARBA00023163"/>
    </source>
</evidence>
<proteinExistence type="inferred from homology"/>
<organism evidence="10 11">
    <name type="scientific">Corynebacterium comes</name>
    <dbReference type="NCBI Taxonomy" id="2675218"/>
    <lineage>
        <taxon>Bacteria</taxon>
        <taxon>Bacillati</taxon>
        <taxon>Actinomycetota</taxon>
        <taxon>Actinomycetes</taxon>
        <taxon>Mycobacteriales</taxon>
        <taxon>Corynebacteriaceae</taxon>
        <taxon>Corynebacterium</taxon>
    </lineage>
</organism>